<evidence type="ECO:0000259" key="4">
    <source>
        <dbReference type="SMART" id="SM00062"/>
    </source>
</evidence>
<accession>A0A423PFR9</accession>
<dbReference type="Pfam" id="PF00497">
    <property type="entry name" value="SBP_bac_3"/>
    <property type="match status" value="1"/>
</dbReference>
<dbReference type="EMBL" id="AYKH01000042">
    <property type="protein sequence ID" value="ROO24489.1"/>
    <property type="molecule type" value="Genomic_DNA"/>
</dbReference>
<organism evidence="5 6">
    <name type="scientific">Salinisphaera orenii MK-B5</name>
    <dbReference type="NCBI Taxonomy" id="856730"/>
    <lineage>
        <taxon>Bacteria</taxon>
        <taxon>Pseudomonadati</taxon>
        <taxon>Pseudomonadota</taxon>
        <taxon>Gammaproteobacteria</taxon>
        <taxon>Salinisphaerales</taxon>
        <taxon>Salinisphaeraceae</taxon>
        <taxon>Salinisphaera</taxon>
    </lineage>
</organism>
<reference evidence="5 6" key="1">
    <citation type="submission" date="2013-10" db="EMBL/GenBank/DDBJ databases">
        <title>Salinisphaera orenii MK-B5 Genome Sequencing.</title>
        <authorList>
            <person name="Lai Q."/>
            <person name="Li C."/>
            <person name="Shao Z."/>
        </authorList>
    </citation>
    <scope>NUCLEOTIDE SEQUENCE [LARGE SCALE GENOMIC DNA]</scope>
    <source>
        <strain evidence="5 6">MK-B5</strain>
    </source>
</reference>
<keyword evidence="2 3" id="KW-0732">Signal</keyword>
<comment type="similarity">
    <text evidence="1">Belongs to the bacterial solute-binding protein 3 family.</text>
</comment>
<comment type="caution">
    <text evidence="5">The sequence shown here is derived from an EMBL/GenBank/DDBJ whole genome shotgun (WGS) entry which is preliminary data.</text>
</comment>
<dbReference type="GO" id="GO:0046170">
    <property type="term" value="P:methanol catabolic process"/>
    <property type="evidence" value="ECO:0007669"/>
    <property type="project" value="InterPro"/>
</dbReference>
<dbReference type="Gene3D" id="3.40.190.10">
    <property type="entry name" value="Periplasmic binding protein-like II"/>
    <property type="match status" value="2"/>
</dbReference>
<evidence type="ECO:0000256" key="3">
    <source>
        <dbReference type="SAM" id="SignalP"/>
    </source>
</evidence>
<dbReference type="SUPFAM" id="SSF53850">
    <property type="entry name" value="Periplasmic binding protein-like II"/>
    <property type="match status" value="1"/>
</dbReference>
<evidence type="ECO:0000313" key="5">
    <source>
        <dbReference type="EMBL" id="ROO24489.1"/>
    </source>
</evidence>
<proteinExistence type="inferred from homology"/>
<evidence type="ECO:0000256" key="2">
    <source>
        <dbReference type="ARBA" id="ARBA00022729"/>
    </source>
</evidence>
<protein>
    <submittedName>
        <fullName evidence="5">ABC transporter substrate-binding protein</fullName>
    </submittedName>
</protein>
<dbReference type="InterPro" id="IPR022455">
    <property type="entry name" value="Methanol_oxidation_MoxJ"/>
</dbReference>
<dbReference type="InterPro" id="IPR001638">
    <property type="entry name" value="Solute-binding_3/MltF_N"/>
</dbReference>
<dbReference type="RefSeq" id="WP_123591484.1">
    <property type="nucleotide sequence ID" value="NZ_AYKH01000042.1"/>
</dbReference>
<sequence>MKALTKPLGAGLVAVTCLIGPSWAHAANSEPLRICAAADELPFSKQGGDGFENEIAKIVADGMDRDARFVYVDEPGIYLVPNYLKKDKCDVITGVDADDPRVATTDPYYRSSYVFVYPSNEDIEIDSWDSPDLKQMTRFAISPYSPVEPKLRDMNKWDDNLNYMYSLIGFKSRRNEYVRYDPQTLLGEVVDGNADVAILWAPEVARYVQASDQPLAMEPVPDTTTRRGEALRFSYAQAMAVREDETELRDALNQALKKKHDQIRAVLEDEGIPLNDLDAASRAAAGAAQATGASS</sequence>
<evidence type="ECO:0000313" key="6">
    <source>
        <dbReference type="Proteomes" id="UP000283993"/>
    </source>
</evidence>
<feature type="domain" description="Solute-binding protein family 3/N-terminal" evidence="4">
    <location>
        <begin position="31"/>
        <end position="270"/>
    </location>
</feature>
<dbReference type="PANTHER" id="PTHR35936:SF17">
    <property type="entry name" value="ARGININE-BINDING EXTRACELLULAR PROTEIN ARTP"/>
    <property type="match status" value="1"/>
</dbReference>
<dbReference type="AlphaFoldDB" id="A0A423PFR9"/>
<dbReference type="Proteomes" id="UP000283993">
    <property type="component" value="Unassembled WGS sequence"/>
</dbReference>
<feature type="signal peptide" evidence="3">
    <location>
        <begin position="1"/>
        <end position="26"/>
    </location>
</feature>
<feature type="chain" id="PRO_5019534303" evidence="3">
    <location>
        <begin position="27"/>
        <end position="295"/>
    </location>
</feature>
<dbReference type="PANTHER" id="PTHR35936">
    <property type="entry name" value="MEMBRANE-BOUND LYTIC MUREIN TRANSGLYCOSYLASE F"/>
    <property type="match status" value="1"/>
</dbReference>
<dbReference type="NCBIfam" id="TIGR03870">
    <property type="entry name" value="ABC_MoxJ"/>
    <property type="match status" value="1"/>
</dbReference>
<gene>
    <name evidence="5" type="ORF">SAOR_14945</name>
</gene>
<evidence type="ECO:0000256" key="1">
    <source>
        <dbReference type="ARBA" id="ARBA00010333"/>
    </source>
</evidence>
<keyword evidence="6" id="KW-1185">Reference proteome</keyword>
<dbReference type="GO" id="GO:0042597">
    <property type="term" value="C:periplasmic space"/>
    <property type="evidence" value="ECO:0007669"/>
    <property type="project" value="InterPro"/>
</dbReference>
<name>A0A423PFR9_9GAMM</name>
<dbReference type="SMART" id="SM00062">
    <property type="entry name" value="PBPb"/>
    <property type="match status" value="1"/>
</dbReference>